<keyword evidence="9 15" id="KW-0460">Magnesium</keyword>
<dbReference type="PROSITE" id="PS51784">
    <property type="entry name" value="EXOI_SH3"/>
    <property type="match status" value="1"/>
</dbReference>
<organism evidence="18 19">
    <name type="scientific">Nitrincola tapanii</name>
    <dbReference type="NCBI Taxonomy" id="1708751"/>
    <lineage>
        <taxon>Bacteria</taxon>
        <taxon>Pseudomonadati</taxon>
        <taxon>Pseudomonadota</taxon>
        <taxon>Gammaproteobacteria</taxon>
        <taxon>Oceanospirillales</taxon>
        <taxon>Oceanospirillaceae</taxon>
        <taxon>Nitrincola</taxon>
    </lineage>
</organism>
<evidence type="ECO:0000256" key="15">
    <source>
        <dbReference type="PIRSR" id="PIRSR000977-2"/>
    </source>
</evidence>
<dbReference type="InterPro" id="IPR036397">
    <property type="entry name" value="RNaseH_sf"/>
</dbReference>
<evidence type="ECO:0000256" key="5">
    <source>
        <dbReference type="ARBA" id="ARBA00022723"/>
    </source>
</evidence>
<keyword evidence="7 13" id="KW-0378">Hydrolase</keyword>
<evidence type="ECO:0000256" key="8">
    <source>
        <dbReference type="ARBA" id="ARBA00022839"/>
    </source>
</evidence>
<keyword evidence="10" id="KW-0238">DNA-binding</keyword>
<keyword evidence="4 13" id="KW-0540">Nuclease</keyword>
<comment type="subunit">
    <text evidence="12">Monomer. Interacts with ssb (via C-terminus); this interaction stimulates the exonuclease activity by recruiting the enzyme to its substrate.</text>
</comment>
<reference evidence="18 19" key="1">
    <citation type="submission" date="2019-03" db="EMBL/GenBank/DDBJ databases">
        <title>Nitrincola sp. nov. isolated from an Indian soda lake.</title>
        <authorList>
            <person name="Joshi A."/>
            <person name="Thite S.V."/>
            <person name="Joseph N."/>
            <person name="Dhotre D."/>
            <person name="Moorthy M."/>
            <person name="Shouche Y.S."/>
        </authorList>
    </citation>
    <scope>NUCLEOTIDE SEQUENCE [LARGE SCALE GENOMIC DNA]</scope>
    <source>
        <strain evidence="18 19">MEB193</strain>
    </source>
</reference>
<dbReference type="EC" id="3.1.11.1" evidence="2 13"/>
<dbReference type="Gene3D" id="3.30.1520.20">
    <property type="entry name" value="Exonuclease ExoI, domain 2"/>
    <property type="match status" value="1"/>
</dbReference>
<dbReference type="GO" id="GO:0006281">
    <property type="term" value="P:DNA repair"/>
    <property type="evidence" value="ECO:0007669"/>
    <property type="project" value="UniProtKB-KW"/>
</dbReference>
<dbReference type="Pfam" id="PF08411">
    <property type="entry name" value="ExoI_SH3"/>
    <property type="match status" value="1"/>
</dbReference>
<dbReference type="InterPro" id="IPR012337">
    <property type="entry name" value="RNaseH-like_sf"/>
</dbReference>
<dbReference type="SMART" id="SM00479">
    <property type="entry name" value="EXOIII"/>
    <property type="match status" value="1"/>
</dbReference>
<dbReference type="OrthoDB" id="9763470at2"/>
<dbReference type="FunFam" id="1.20.1280.70:FF:000001">
    <property type="entry name" value="Exodeoxyribonuclease I"/>
    <property type="match status" value="1"/>
</dbReference>
<comment type="caution">
    <text evidence="18">The sequence shown here is derived from an EMBL/GenBank/DDBJ whole genome shotgun (WGS) entry which is preliminary data.</text>
</comment>
<evidence type="ECO:0000256" key="4">
    <source>
        <dbReference type="ARBA" id="ARBA00022722"/>
    </source>
</evidence>
<name>A0A5A9W1Z8_9GAMM</name>
<dbReference type="Proteomes" id="UP000325302">
    <property type="component" value="Unassembled WGS sequence"/>
</dbReference>
<evidence type="ECO:0000313" key="18">
    <source>
        <dbReference type="EMBL" id="KAA0874115.1"/>
    </source>
</evidence>
<comment type="catalytic activity">
    <reaction evidence="1 13">
        <text>Exonucleolytic cleavage in the 3'- to 5'-direction to yield nucleoside 5'-phosphates.</text>
        <dbReference type="EC" id="3.1.11.1"/>
    </reaction>
</comment>
<dbReference type="PIRSF" id="PIRSF000977">
    <property type="entry name" value="Exodeoxyribonuclease_I"/>
    <property type="match status" value="1"/>
</dbReference>
<dbReference type="Gene3D" id="3.30.420.10">
    <property type="entry name" value="Ribonuclease H-like superfamily/Ribonuclease H"/>
    <property type="match status" value="1"/>
</dbReference>
<dbReference type="GO" id="GO:0003677">
    <property type="term" value="F:DNA binding"/>
    <property type="evidence" value="ECO:0007669"/>
    <property type="project" value="UniProtKB-KW"/>
</dbReference>
<evidence type="ECO:0000256" key="12">
    <source>
        <dbReference type="ARBA" id="ARBA00046792"/>
    </source>
</evidence>
<dbReference type="Pfam" id="PF00929">
    <property type="entry name" value="RNase_T"/>
    <property type="match status" value="1"/>
</dbReference>
<evidence type="ECO:0000256" key="10">
    <source>
        <dbReference type="ARBA" id="ARBA00023125"/>
    </source>
</evidence>
<dbReference type="Gene3D" id="1.10.287.1240">
    <property type="match status" value="1"/>
</dbReference>
<keyword evidence="8 13" id="KW-0269">Exonuclease</keyword>
<keyword evidence="11 13" id="KW-0234">DNA repair</keyword>
<feature type="domain" description="ExoI SH3-like" evidence="16">
    <location>
        <begin position="200"/>
        <end position="354"/>
    </location>
</feature>
<feature type="domain" description="ExoI C-terminal" evidence="17">
    <location>
        <begin position="357"/>
        <end position="481"/>
    </location>
</feature>
<feature type="binding site" evidence="15">
    <location>
        <position position="15"/>
    </location>
    <ligand>
        <name>Mg(2+)</name>
        <dbReference type="ChEBI" id="CHEBI:18420"/>
        <label>2</label>
    </ligand>
</feature>
<dbReference type="RefSeq" id="WP_149391347.1">
    <property type="nucleotide sequence ID" value="NZ_SMRS01000007.1"/>
</dbReference>
<dbReference type="InterPro" id="IPR013620">
    <property type="entry name" value="Exonuc_1_SH3"/>
</dbReference>
<dbReference type="SUPFAM" id="SSF53098">
    <property type="entry name" value="Ribonuclease H-like"/>
    <property type="match status" value="1"/>
</dbReference>
<feature type="binding site" evidence="14">
    <location>
        <position position="15"/>
    </location>
    <ligand>
        <name>substrate</name>
    </ligand>
</feature>
<keyword evidence="19" id="KW-1185">Reference proteome</keyword>
<dbReference type="AlphaFoldDB" id="A0A5A9W1Z8"/>
<evidence type="ECO:0000256" key="14">
    <source>
        <dbReference type="PIRSR" id="PIRSR000977-1"/>
    </source>
</evidence>
<evidence type="ECO:0000256" key="2">
    <source>
        <dbReference type="ARBA" id="ARBA00012108"/>
    </source>
</evidence>
<evidence type="ECO:0000256" key="7">
    <source>
        <dbReference type="ARBA" id="ARBA00022801"/>
    </source>
</evidence>
<dbReference type="CDD" id="cd06138">
    <property type="entry name" value="ExoI_N"/>
    <property type="match status" value="1"/>
</dbReference>
<evidence type="ECO:0000259" key="17">
    <source>
        <dbReference type="PROSITE" id="PS51785"/>
    </source>
</evidence>
<proteinExistence type="predicted"/>
<keyword evidence="5 15" id="KW-0479">Metal-binding</keyword>
<dbReference type="GO" id="GO:0046872">
    <property type="term" value="F:metal ion binding"/>
    <property type="evidence" value="ECO:0007669"/>
    <property type="project" value="UniProtKB-KW"/>
</dbReference>
<evidence type="ECO:0000256" key="13">
    <source>
        <dbReference type="PIRNR" id="PIRNR000977"/>
    </source>
</evidence>
<dbReference type="InterPro" id="IPR034747">
    <property type="entry name" value="EXOI_SH3"/>
</dbReference>
<evidence type="ECO:0000256" key="11">
    <source>
        <dbReference type="ARBA" id="ARBA00023204"/>
    </source>
</evidence>
<feature type="binding site" evidence="15">
    <location>
        <position position="13"/>
    </location>
    <ligand>
        <name>Mg(2+)</name>
        <dbReference type="ChEBI" id="CHEBI:18420"/>
        <label>1</label>
    </ligand>
</feature>
<dbReference type="GO" id="GO:0008310">
    <property type="term" value="F:single-stranded DNA 3'-5' DNA exonuclease activity"/>
    <property type="evidence" value="ECO:0007669"/>
    <property type="project" value="UniProtKB-EC"/>
</dbReference>
<dbReference type="InterPro" id="IPR013520">
    <property type="entry name" value="Ribonucl_H"/>
</dbReference>
<dbReference type="Pfam" id="PF26016">
    <property type="entry name" value="ExoI_C"/>
    <property type="match status" value="1"/>
</dbReference>
<comment type="cofactor">
    <cofactor evidence="15">
        <name>Mg(2+)</name>
        <dbReference type="ChEBI" id="CHEBI:18420"/>
    </cofactor>
    <text evidence="15">Binds 2 Mg(2+) ions per monomer.</text>
</comment>
<dbReference type="InterPro" id="IPR058561">
    <property type="entry name" value="Exonuc_1_C"/>
</dbReference>
<feature type="binding site" evidence="14">
    <location>
        <position position="163"/>
    </location>
    <ligand>
        <name>substrate</name>
    </ligand>
</feature>
<dbReference type="PROSITE" id="PS51785">
    <property type="entry name" value="EXOI_C"/>
    <property type="match status" value="1"/>
</dbReference>
<evidence type="ECO:0000256" key="3">
    <source>
        <dbReference type="ARBA" id="ARBA00019900"/>
    </source>
</evidence>
<evidence type="ECO:0000256" key="1">
    <source>
        <dbReference type="ARBA" id="ARBA00000563"/>
    </source>
</evidence>
<dbReference type="InterPro" id="IPR023607">
    <property type="entry name" value="Exodeoxyribonuclease_I"/>
</dbReference>
<dbReference type="NCBIfam" id="NF008746">
    <property type="entry name" value="PRK11779.1"/>
    <property type="match status" value="1"/>
</dbReference>
<accession>A0A5A9W1Z8</accession>
<dbReference type="EMBL" id="SMRS01000007">
    <property type="protein sequence ID" value="KAA0874115.1"/>
    <property type="molecule type" value="Genomic_DNA"/>
</dbReference>
<protein>
    <recommendedName>
        <fullName evidence="3 13">Exodeoxyribonuclease I</fullName>
        <ecNumber evidence="2 13">3.1.11.1</ecNumber>
    </recommendedName>
</protein>
<dbReference type="InterPro" id="IPR038649">
    <property type="entry name" value="EXOI_SH3_sf"/>
</dbReference>
<dbReference type="FunFam" id="3.30.420.10:FF:000033">
    <property type="entry name" value="Exodeoxyribonuclease I"/>
    <property type="match status" value="1"/>
</dbReference>
<feature type="binding site" evidence="15">
    <location>
        <position position="184"/>
    </location>
    <ligand>
        <name>Mg(2+)</name>
        <dbReference type="ChEBI" id="CHEBI:18420"/>
        <label>2</label>
    </ligand>
</feature>
<evidence type="ECO:0000256" key="6">
    <source>
        <dbReference type="ARBA" id="ARBA00022763"/>
    </source>
</evidence>
<evidence type="ECO:0000259" key="16">
    <source>
        <dbReference type="PROSITE" id="PS51784"/>
    </source>
</evidence>
<evidence type="ECO:0000313" key="19">
    <source>
        <dbReference type="Proteomes" id="UP000325302"/>
    </source>
</evidence>
<evidence type="ECO:0000256" key="9">
    <source>
        <dbReference type="ARBA" id="ARBA00022842"/>
    </source>
</evidence>
<sequence length="485" mass="56161">MLASDQQTLFWYDYETSGADPKRDRPLQFAGVRTDLELNPIEEPVMFYARPAEDFLPHPMACLITGLTPQKCLEEGLVEAEFIARVEAELARPGTCSVGYNTLRFDDEVTRFTLYRNFYDPYAREWQQGCSRWDIIDMVRLTRSLRPEGIVWPSYADGRPSLRLEDLAQANGLDHGQAHDALSDVYATLDLARLIRRLQPKLYDYVFQHRSKQAVTQLLDFTRHKPLLHISSRYGQEYGHAALIAPLARHPQNPNAVIVWDLRQSPQRLLDEPVSTLRQALYSTREHLPEGYQRPALKLLHLNRCPILAPAGMLNAQEAQRLQISGEVSRQHLNWIRQHPEVLHRVAEIYAEETFPSVSDPDQMLYSGGFFSDLDKRLMEQIRQAAPADLADLHLPFQDPRLEEMFLRYKARNYPETLNEQELMHWEEYRARKLLGQDAQGCLTFDAFYAEMNRIATEQQPLSARDQQILEALADYAESIYPMEF</sequence>
<gene>
    <name evidence="18" type="primary">sbcB</name>
    <name evidence="18" type="ORF">E1H14_10080</name>
</gene>
<dbReference type="Gene3D" id="1.20.1280.70">
    <property type="entry name" value="Exonuclease ExoI, domain 3"/>
    <property type="match status" value="1"/>
</dbReference>
<keyword evidence="6 13" id="KW-0227">DNA damage</keyword>